<reference evidence="6" key="1">
    <citation type="submission" date="2016-11" db="EMBL/GenBank/DDBJ databases">
        <title>Mesorhizobium oceanicum sp. nov., isolated from deep seawater in South China Sea.</title>
        <authorList>
            <person name="Fu G.-Y."/>
        </authorList>
    </citation>
    <scope>NUCLEOTIDE SEQUENCE [LARGE SCALE GENOMIC DNA]</scope>
    <source>
        <strain evidence="6">B7</strain>
    </source>
</reference>
<dbReference type="GO" id="GO:1903805">
    <property type="term" value="P:L-valine import across plasma membrane"/>
    <property type="evidence" value="ECO:0007669"/>
    <property type="project" value="TreeGrafter"/>
</dbReference>
<keyword evidence="6" id="KW-1185">Reference proteome</keyword>
<organism evidence="5 6">
    <name type="scientific">Aquibium oceanicum</name>
    <dbReference type="NCBI Taxonomy" id="1670800"/>
    <lineage>
        <taxon>Bacteria</taxon>
        <taxon>Pseudomonadati</taxon>
        <taxon>Pseudomonadota</taxon>
        <taxon>Alphaproteobacteria</taxon>
        <taxon>Hyphomicrobiales</taxon>
        <taxon>Phyllobacteriaceae</taxon>
        <taxon>Aquibium</taxon>
    </lineage>
</organism>
<dbReference type="GO" id="GO:0042941">
    <property type="term" value="P:D-alanine transmembrane transport"/>
    <property type="evidence" value="ECO:0007669"/>
    <property type="project" value="TreeGrafter"/>
</dbReference>
<dbReference type="KEGG" id="meso:BSQ44_09845"/>
<dbReference type="InterPro" id="IPR003593">
    <property type="entry name" value="AAA+_ATPase"/>
</dbReference>
<dbReference type="SMART" id="SM00382">
    <property type="entry name" value="AAA"/>
    <property type="match status" value="1"/>
</dbReference>
<feature type="domain" description="ABC transporter" evidence="4">
    <location>
        <begin position="5"/>
        <end position="240"/>
    </location>
</feature>
<dbReference type="EMBL" id="CP018171">
    <property type="protein sequence ID" value="APH71635.1"/>
    <property type="molecule type" value="Genomic_DNA"/>
</dbReference>
<accession>A0A1L3SQL6</accession>
<dbReference type="GO" id="GO:0015188">
    <property type="term" value="F:L-isoleucine transmembrane transporter activity"/>
    <property type="evidence" value="ECO:0007669"/>
    <property type="project" value="TreeGrafter"/>
</dbReference>
<evidence type="ECO:0000256" key="3">
    <source>
        <dbReference type="ARBA" id="ARBA00022840"/>
    </source>
</evidence>
<gene>
    <name evidence="5" type="ORF">BSQ44_09845</name>
</gene>
<proteinExistence type="predicted"/>
<dbReference type="GO" id="GO:0005304">
    <property type="term" value="F:L-valine transmembrane transporter activity"/>
    <property type="evidence" value="ECO:0007669"/>
    <property type="project" value="TreeGrafter"/>
</dbReference>
<evidence type="ECO:0000313" key="5">
    <source>
        <dbReference type="EMBL" id="APH71635.1"/>
    </source>
</evidence>
<dbReference type="GO" id="GO:0005524">
    <property type="term" value="F:ATP binding"/>
    <property type="evidence" value="ECO:0007669"/>
    <property type="project" value="UniProtKB-KW"/>
</dbReference>
<dbReference type="PROSITE" id="PS50893">
    <property type="entry name" value="ABC_TRANSPORTER_2"/>
    <property type="match status" value="1"/>
</dbReference>
<dbReference type="Proteomes" id="UP000182840">
    <property type="component" value="Chromosome"/>
</dbReference>
<dbReference type="Pfam" id="PF12399">
    <property type="entry name" value="BCA_ABC_TP_C"/>
    <property type="match status" value="1"/>
</dbReference>
<dbReference type="AlphaFoldDB" id="A0A1L3SQL6"/>
<dbReference type="Gene3D" id="3.40.50.300">
    <property type="entry name" value="P-loop containing nucleotide triphosphate hydrolases"/>
    <property type="match status" value="1"/>
</dbReference>
<evidence type="ECO:0000256" key="1">
    <source>
        <dbReference type="ARBA" id="ARBA00022448"/>
    </source>
</evidence>
<keyword evidence="1" id="KW-0813">Transport</keyword>
<dbReference type="GO" id="GO:1903806">
    <property type="term" value="P:L-isoleucine import across plasma membrane"/>
    <property type="evidence" value="ECO:0007669"/>
    <property type="project" value="TreeGrafter"/>
</dbReference>
<name>A0A1L3SQL6_9HYPH</name>
<keyword evidence="2" id="KW-0547">Nucleotide-binding</keyword>
<evidence type="ECO:0000313" key="6">
    <source>
        <dbReference type="Proteomes" id="UP000182840"/>
    </source>
</evidence>
<dbReference type="InterPro" id="IPR051120">
    <property type="entry name" value="ABC_AA/LPS_Transport"/>
</dbReference>
<dbReference type="PANTHER" id="PTHR45772:SF7">
    <property type="entry name" value="AMINO ACID ABC TRANSPORTER ATP-BINDING PROTEIN"/>
    <property type="match status" value="1"/>
</dbReference>
<dbReference type="GO" id="GO:0005886">
    <property type="term" value="C:plasma membrane"/>
    <property type="evidence" value="ECO:0007669"/>
    <property type="project" value="TreeGrafter"/>
</dbReference>
<dbReference type="CDD" id="cd03219">
    <property type="entry name" value="ABC_Mj1267_LivG_branched"/>
    <property type="match status" value="1"/>
</dbReference>
<dbReference type="GO" id="GO:0015808">
    <property type="term" value="P:L-alanine transport"/>
    <property type="evidence" value="ECO:0007669"/>
    <property type="project" value="TreeGrafter"/>
</dbReference>
<dbReference type="GO" id="GO:0016887">
    <property type="term" value="F:ATP hydrolysis activity"/>
    <property type="evidence" value="ECO:0007669"/>
    <property type="project" value="InterPro"/>
</dbReference>
<dbReference type="GO" id="GO:0015192">
    <property type="term" value="F:L-phenylalanine transmembrane transporter activity"/>
    <property type="evidence" value="ECO:0007669"/>
    <property type="project" value="TreeGrafter"/>
</dbReference>
<dbReference type="STRING" id="1670800.BSQ44_09845"/>
<protein>
    <recommendedName>
        <fullName evidence="4">ABC transporter domain-containing protein</fullName>
    </recommendedName>
</protein>
<dbReference type="InterPro" id="IPR003439">
    <property type="entry name" value="ABC_transporter-like_ATP-bd"/>
</dbReference>
<sequence length="245" mass="26361">MSDILAVDGISKSFGALKAIRNLSFSLKQSEVLGIAGPNGSGKSTLFNILTKIPFGPDSGEIRIAGDVVTEYGPRQIVEKGLVRSFQTETDFETLSVIENVLVSLPDRDFAKGEAAARKRAMEFLDSFDLAAQKDRPASEIGVYDRKKLMIATALACRPKILLLDEPAAGLSRPEVAEMIQLIRRVNEDGLSVIVIEHIISLLVSVSNRLIVLNFGELLAEGAPDDVISDPRVIEAYLGPAAANG</sequence>
<dbReference type="OrthoDB" id="9779872at2"/>
<keyword evidence="3" id="KW-0067">ATP-binding</keyword>
<evidence type="ECO:0000259" key="4">
    <source>
        <dbReference type="PROSITE" id="PS50893"/>
    </source>
</evidence>
<dbReference type="InterPro" id="IPR027417">
    <property type="entry name" value="P-loop_NTPase"/>
</dbReference>
<dbReference type="RefSeq" id="WP_072603510.1">
    <property type="nucleotide sequence ID" value="NZ_CP018171.1"/>
</dbReference>
<evidence type="ECO:0000256" key="2">
    <source>
        <dbReference type="ARBA" id="ARBA00022741"/>
    </source>
</evidence>
<dbReference type="SUPFAM" id="SSF52540">
    <property type="entry name" value="P-loop containing nucleoside triphosphate hydrolases"/>
    <property type="match status" value="1"/>
</dbReference>
<dbReference type="InterPro" id="IPR032823">
    <property type="entry name" value="BCA_ABC_TP_C"/>
</dbReference>
<dbReference type="Pfam" id="PF00005">
    <property type="entry name" value="ABC_tran"/>
    <property type="match status" value="1"/>
</dbReference>
<dbReference type="PANTHER" id="PTHR45772">
    <property type="entry name" value="CONSERVED COMPONENT OF ABC TRANSPORTER FOR NATURAL AMINO ACIDS-RELATED"/>
    <property type="match status" value="1"/>
</dbReference>